<dbReference type="HOGENOM" id="CLU_140139_0_0_2"/>
<dbReference type="eggNOG" id="arCOG04105">
    <property type="taxonomic scope" value="Archaea"/>
</dbReference>
<organism evidence="1 2">
    <name type="scientific">Pyrolobus fumarii (strain DSM 11204 / 1A)</name>
    <dbReference type="NCBI Taxonomy" id="694429"/>
    <lineage>
        <taxon>Archaea</taxon>
        <taxon>Thermoproteota</taxon>
        <taxon>Thermoprotei</taxon>
        <taxon>Desulfurococcales</taxon>
        <taxon>Pyrodictiaceae</taxon>
        <taxon>Pyrolobus</taxon>
    </lineage>
</organism>
<dbReference type="OrthoDB" id="18902at2157"/>
<dbReference type="KEGG" id="pfm:Pyrfu_0072"/>
<evidence type="ECO:0000313" key="1">
    <source>
        <dbReference type="EMBL" id="AEM37944.1"/>
    </source>
</evidence>
<accession>G0EE28</accession>
<name>G0EE28_PYRF1</name>
<sequence length="174" mass="20029">MGTGKKKKEPVSGTKKELVIIARPVVTLDQVKGDERKKNLLALFNLLTDKGGIYEKTLNYLLYWFKSEKGIDMGYNFVMLGDVPYSRELHEDLVALLYLGLLETTPTKKIRITNEGREFLQKVGYDTALLEKVKEALEEYWPKATTIDAQIELETTRRATMAARRRRRRSLFGL</sequence>
<dbReference type="RefSeq" id="WP_014025621.1">
    <property type="nucleotide sequence ID" value="NC_015931.1"/>
</dbReference>
<protein>
    <submittedName>
        <fullName evidence="1">Uncharacterized protein</fullName>
    </submittedName>
</protein>
<dbReference type="STRING" id="694429.Pyrfu_0072"/>
<dbReference type="GeneID" id="11139698"/>
<dbReference type="InParanoid" id="G0EE28"/>
<dbReference type="EMBL" id="CP002838">
    <property type="protein sequence ID" value="AEM37944.1"/>
    <property type="molecule type" value="Genomic_DNA"/>
</dbReference>
<reference evidence="1 2" key="1">
    <citation type="journal article" date="2011" name="Stand. Genomic Sci.">
        <title>Complete genome sequence of the hyperthermophilic chemolithoautotroph Pyrolobus fumarii type strain (1A).</title>
        <authorList>
            <person name="Anderson I."/>
            <person name="Goker M."/>
            <person name="Nolan M."/>
            <person name="Lucas S."/>
            <person name="Hammon N."/>
            <person name="Deshpande S."/>
            <person name="Cheng J.F."/>
            <person name="Tapia R."/>
            <person name="Han C."/>
            <person name="Goodwin L."/>
            <person name="Pitluck S."/>
            <person name="Huntemann M."/>
            <person name="Liolios K."/>
            <person name="Ivanova N."/>
            <person name="Pagani I."/>
            <person name="Mavromatis K."/>
            <person name="Ovchinikova G."/>
            <person name="Pati A."/>
            <person name="Chen A."/>
            <person name="Palaniappan K."/>
            <person name="Land M."/>
            <person name="Hauser L."/>
            <person name="Brambilla E.M."/>
            <person name="Huber H."/>
            <person name="Yasawong M."/>
            <person name="Rohde M."/>
            <person name="Spring S."/>
            <person name="Abt B."/>
            <person name="Sikorski J."/>
            <person name="Wirth R."/>
            <person name="Detter J.C."/>
            <person name="Woyke T."/>
            <person name="Bristow J."/>
            <person name="Eisen J.A."/>
            <person name="Markowitz V."/>
            <person name="Hugenholtz P."/>
            <person name="Kyrpides N.C."/>
            <person name="Klenk H.P."/>
            <person name="Lapidus A."/>
        </authorList>
    </citation>
    <scope>NUCLEOTIDE SEQUENCE [LARGE SCALE GENOMIC DNA]</scope>
    <source>
        <strain evidence="2">DSM 11204 / 1A</strain>
    </source>
</reference>
<dbReference type="AlphaFoldDB" id="G0EE28"/>
<keyword evidence="2" id="KW-1185">Reference proteome</keyword>
<evidence type="ECO:0000313" key="2">
    <source>
        <dbReference type="Proteomes" id="UP000001037"/>
    </source>
</evidence>
<dbReference type="Proteomes" id="UP000001037">
    <property type="component" value="Chromosome"/>
</dbReference>
<proteinExistence type="predicted"/>
<gene>
    <name evidence="1" type="ordered locus">Pyrfu_0072</name>
</gene>